<dbReference type="Proteomes" id="UP001472677">
    <property type="component" value="Unassembled WGS sequence"/>
</dbReference>
<accession>A0ABR2C8R5</accession>
<dbReference type="EMBL" id="JBBPBM010000062">
    <property type="protein sequence ID" value="KAK8515813.1"/>
    <property type="molecule type" value="Genomic_DNA"/>
</dbReference>
<proteinExistence type="predicted"/>
<evidence type="ECO:0000313" key="1">
    <source>
        <dbReference type="EMBL" id="KAK8515813.1"/>
    </source>
</evidence>
<name>A0ABR2C8R5_9ROSI</name>
<evidence type="ECO:0000313" key="2">
    <source>
        <dbReference type="Proteomes" id="UP001472677"/>
    </source>
</evidence>
<protein>
    <submittedName>
        <fullName evidence="1">Uncharacterized protein</fullName>
    </submittedName>
</protein>
<reference evidence="1 2" key="1">
    <citation type="journal article" date="2024" name="G3 (Bethesda)">
        <title>Genome assembly of Hibiscus sabdariffa L. provides insights into metabolisms of medicinal natural products.</title>
        <authorList>
            <person name="Kim T."/>
        </authorList>
    </citation>
    <scope>NUCLEOTIDE SEQUENCE [LARGE SCALE GENOMIC DNA]</scope>
    <source>
        <strain evidence="1">TK-2024</strain>
        <tissue evidence="1">Old leaves</tissue>
    </source>
</reference>
<organism evidence="1 2">
    <name type="scientific">Hibiscus sabdariffa</name>
    <name type="common">roselle</name>
    <dbReference type="NCBI Taxonomy" id="183260"/>
    <lineage>
        <taxon>Eukaryota</taxon>
        <taxon>Viridiplantae</taxon>
        <taxon>Streptophyta</taxon>
        <taxon>Embryophyta</taxon>
        <taxon>Tracheophyta</taxon>
        <taxon>Spermatophyta</taxon>
        <taxon>Magnoliopsida</taxon>
        <taxon>eudicotyledons</taxon>
        <taxon>Gunneridae</taxon>
        <taxon>Pentapetalae</taxon>
        <taxon>rosids</taxon>
        <taxon>malvids</taxon>
        <taxon>Malvales</taxon>
        <taxon>Malvaceae</taxon>
        <taxon>Malvoideae</taxon>
        <taxon>Hibiscus</taxon>
    </lineage>
</organism>
<comment type="caution">
    <text evidence="1">The sequence shown here is derived from an EMBL/GenBank/DDBJ whole genome shotgun (WGS) entry which is preliminary data.</text>
</comment>
<sequence length="132" mass="14994">MVETIVADRCSQVEHTIEGTLSCVRSEIRDELIVFENEMQSQIYGLESMIRKFFEQPRFPMGVTTESLASHAIIDVISRLEVTVDMLPRIPPPLLLDEGDIHTSLEMEIQKSTALSLHDVYHTMGLETVYVT</sequence>
<gene>
    <name evidence="1" type="ORF">V6N12_016119</name>
</gene>
<keyword evidence="2" id="KW-1185">Reference proteome</keyword>